<keyword evidence="2" id="KW-1185">Reference proteome</keyword>
<dbReference type="InParanoid" id="A0A165JUA2"/>
<feature type="non-terminal residue" evidence="1">
    <location>
        <position position="1"/>
    </location>
</feature>
<protein>
    <recommendedName>
        <fullName evidence="3">Ricin B lectin domain-containing protein</fullName>
    </recommendedName>
</protein>
<dbReference type="Gene3D" id="2.80.10.50">
    <property type="match status" value="1"/>
</dbReference>
<evidence type="ECO:0000313" key="1">
    <source>
        <dbReference type="EMBL" id="KZV95344.1"/>
    </source>
</evidence>
<evidence type="ECO:0008006" key="3">
    <source>
        <dbReference type="Google" id="ProtNLM"/>
    </source>
</evidence>
<sequence length="160" mass="17243">IFNTNSTGGRNVFDVGGADMEPLFVYDYSSITLLSLKRASSQILAQFNNPVPANSLNQQWIATQAFLNGVNLYSFISLERFNPIGTVYFGVSNPAAGAGAIAEGTPTFFTLNETSPAVYTIRVANTNLTLTATNAPTNQIVVQPFNATNTLQHWQFTAVA</sequence>
<dbReference type="AlphaFoldDB" id="A0A165JUA2"/>
<evidence type="ECO:0000313" key="2">
    <source>
        <dbReference type="Proteomes" id="UP000077266"/>
    </source>
</evidence>
<dbReference type="SUPFAM" id="SSF50370">
    <property type="entry name" value="Ricin B-like lectins"/>
    <property type="match status" value="1"/>
</dbReference>
<dbReference type="Proteomes" id="UP000077266">
    <property type="component" value="Unassembled WGS sequence"/>
</dbReference>
<gene>
    <name evidence="1" type="ORF">EXIGLDRAFT_707478</name>
</gene>
<name>A0A165JUA2_EXIGL</name>
<dbReference type="EMBL" id="KV425959">
    <property type="protein sequence ID" value="KZV95344.1"/>
    <property type="molecule type" value="Genomic_DNA"/>
</dbReference>
<proteinExistence type="predicted"/>
<accession>A0A165JUA2</accession>
<reference evidence="1 2" key="1">
    <citation type="journal article" date="2016" name="Mol. Biol. Evol.">
        <title>Comparative Genomics of Early-Diverging Mushroom-Forming Fungi Provides Insights into the Origins of Lignocellulose Decay Capabilities.</title>
        <authorList>
            <person name="Nagy L.G."/>
            <person name="Riley R."/>
            <person name="Tritt A."/>
            <person name="Adam C."/>
            <person name="Daum C."/>
            <person name="Floudas D."/>
            <person name="Sun H."/>
            <person name="Yadav J.S."/>
            <person name="Pangilinan J."/>
            <person name="Larsson K.H."/>
            <person name="Matsuura K."/>
            <person name="Barry K."/>
            <person name="Labutti K."/>
            <person name="Kuo R."/>
            <person name="Ohm R.A."/>
            <person name="Bhattacharya S.S."/>
            <person name="Shirouzu T."/>
            <person name="Yoshinaga Y."/>
            <person name="Martin F.M."/>
            <person name="Grigoriev I.V."/>
            <person name="Hibbett D.S."/>
        </authorList>
    </citation>
    <scope>NUCLEOTIDE SEQUENCE [LARGE SCALE GENOMIC DNA]</scope>
    <source>
        <strain evidence="1 2">HHB12029</strain>
    </source>
</reference>
<dbReference type="InterPro" id="IPR035992">
    <property type="entry name" value="Ricin_B-like_lectins"/>
</dbReference>
<organism evidence="1 2">
    <name type="scientific">Exidia glandulosa HHB12029</name>
    <dbReference type="NCBI Taxonomy" id="1314781"/>
    <lineage>
        <taxon>Eukaryota</taxon>
        <taxon>Fungi</taxon>
        <taxon>Dikarya</taxon>
        <taxon>Basidiomycota</taxon>
        <taxon>Agaricomycotina</taxon>
        <taxon>Agaricomycetes</taxon>
        <taxon>Auriculariales</taxon>
        <taxon>Exidiaceae</taxon>
        <taxon>Exidia</taxon>
    </lineage>
</organism>